<dbReference type="InterPro" id="IPR058240">
    <property type="entry name" value="rSAM_sf"/>
</dbReference>
<keyword evidence="2" id="KW-0808">Transferase</keyword>
<evidence type="ECO:0000259" key="1">
    <source>
        <dbReference type="PROSITE" id="PS51918"/>
    </source>
</evidence>
<dbReference type="PROSITE" id="PS51918">
    <property type="entry name" value="RADICAL_SAM"/>
    <property type="match status" value="1"/>
</dbReference>
<dbReference type="GO" id="GO:0005829">
    <property type="term" value="C:cytosol"/>
    <property type="evidence" value="ECO:0007669"/>
    <property type="project" value="TreeGrafter"/>
</dbReference>
<name>A0A2G9YB04_9BACT</name>
<proteinExistence type="predicted"/>
<evidence type="ECO:0000313" key="2">
    <source>
        <dbReference type="EMBL" id="PIP16398.1"/>
    </source>
</evidence>
<protein>
    <submittedName>
        <fullName evidence="2">tRNA (N6-isopentenyl adenosine(37)-C2)-methylthiotransferase MiaB</fullName>
    </submittedName>
</protein>
<organism evidence="2 3">
    <name type="scientific">bacterium (Candidatus Ratteibacteria) CG23_combo_of_CG06-09_8_20_14_all_48_7</name>
    <dbReference type="NCBI Taxonomy" id="2014292"/>
    <lineage>
        <taxon>Bacteria</taxon>
        <taxon>Candidatus Ratteibacteria</taxon>
    </lineage>
</organism>
<dbReference type="Proteomes" id="UP000230392">
    <property type="component" value="Unassembled WGS sequence"/>
</dbReference>
<dbReference type="Gene3D" id="3.80.30.20">
    <property type="entry name" value="tm_1862 like domain"/>
    <property type="match status" value="1"/>
</dbReference>
<reference evidence="2 3" key="1">
    <citation type="submission" date="2017-09" db="EMBL/GenBank/DDBJ databases">
        <title>Depth-based differentiation of microbial function through sediment-hosted aquifers and enrichment of novel symbionts in the deep terrestrial subsurface.</title>
        <authorList>
            <person name="Probst A.J."/>
            <person name="Ladd B."/>
            <person name="Jarett J.K."/>
            <person name="Geller-Mcgrath D.E."/>
            <person name="Sieber C.M."/>
            <person name="Emerson J.B."/>
            <person name="Anantharaman K."/>
            <person name="Thomas B.C."/>
            <person name="Malmstrom R."/>
            <person name="Stieglmeier M."/>
            <person name="Klingl A."/>
            <person name="Woyke T."/>
            <person name="Ryan C.M."/>
            <person name="Banfield J.F."/>
        </authorList>
    </citation>
    <scope>NUCLEOTIDE SEQUENCE [LARGE SCALE GENOMIC DNA]</scope>
    <source>
        <strain evidence="2">CG23_combo_of_CG06-09_8_20_14_all_48_7</strain>
    </source>
</reference>
<evidence type="ECO:0000313" key="3">
    <source>
        <dbReference type="Proteomes" id="UP000230392"/>
    </source>
</evidence>
<feature type="non-terminal residue" evidence="2">
    <location>
        <position position="121"/>
    </location>
</feature>
<sequence>LLGQNVNSYQDPQNGVDFPNLMARAARIAGILRLGFLTSHPKDVSTRLFEVMAENKNIYKHLHLPLQSGSDKILSAMNRKYTAEHYRGMITEARRLIPNLSLTSDVIVGFSGETEADFQDT</sequence>
<dbReference type="Pfam" id="PF04055">
    <property type="entry name" value="Radical_SAM"/>
    <property type="match status" value="1"/>
</dbReference>
<dbReference type="SUPFAM" id="SSF102114">
    <property type="entry name" value="Radical SAM enzymes"/>
    <property type="match status" value="1"/>
</dbReference>
<comment type="caution">
    <text evidence="2">The sequence shown here is derived from an EMBL/GenBank/DDBJ whole genome shotgun (WGS) entry which is preliminary data.</text>
</comment>
<dbReference type="InterPro" id="IPR023404">
    <property type="entry name" value="rSAM_horseshoe"/>
</dbReference>
<feature type="domain" description="Radical SAM core" evidence="1">
    <location>
        <begin position="1"/>
        <end position="121"/>
    </location>
</feature>
<dbReference type="InterPro" id="IPR007197">
    <property type="entry name" value="rSAM"/>
</dbReference>
<feature type="non-terminal residue" evidence="2">
    <location>
        <position position="1"/>
    </location>
</feature>
<dbReference type="AlphaFoldDB" id="A0A2G9YB04"/>
<dbReference type="EMBL" id="PCRF01000117">
    <property type="protein sequence ID" value="PIP16398.1"/>
    <property type="molecule type" value="Genomic_DNA"/>
</dbReference>
<dbReference type="GO" id="GO:0035597">
    <property type="term" value="F:tRNA-2-methylthio-N(6)-dimethylallyladenosine(37) synthase activity"/>
    <property type="evidence" value="ECO:0007669"/>
    <property type="project" value="TreeGrafter"/>
</dbReference>
<dbReference type="GO" id="GO:0051539">
    <property type="term" value="F:4 iron, 4 sulfur cluster binding"/>
    <property type="evidence" value="ECO:0007669"/>
    <property type="project" value="TreeGrafter"/>
</dbReference>
<dbReference type="PANTHER" id="PTHR43020:SF2">
    <property type="entry name" value="MITOCHONDRIAL TRNA METHYLTHIOTRANSFERASE CDK5RAP1"/>
    <property type="match status" value="1"/>
</dbReference>
<accession>A0A2G9YB04</accession>
<dbReference type="PANTHER" id="PTHR43020">
    <property type="entry name" value="CDK5 REGULATORY SUBUNIT-ASSOCIATED PROTEIN 1"/>
    <property type="match status" value="1"/>
</dbReference>
<gene>
    <name evidence="2" type="ORF">COX46_02465</name>
</gene>